<dbReference type="Pfam" id="PF01663">
    <property type="entry name" value="Phosphodiest"/>
    <property type="match status" value="1"/>
</dbReference>
<dbReference type="Gene3D" id="3.40.720.10">
    <property type="entry name" value="Alkaline Phosphatase, subunit A"/>
    <property type="match status" value="1"/>
</dbReference>
<feature type="chain" id="PRO_5043012307" evidence="2">
    <location>
        <begin position="24"/>
        <end position="630"/>
    </location>
</feature>
<dbReference type="RefSeq" id="WP_317995951.1">
    <property type="nucleotide sequence ID" value="NZ_AP025523.1"/>
</dbReference>
<evidence type="ECO:0000256" key="2">
    <source>
        <dbReference type="SAM" id="SignalP"/>
    </source>
</evidence>
<dbReference type="AlphaFoldDB" id="A0AAN1XS05"/>
<proteinExistence type="predicted"/>
<protein>
    <submittedName>
        <fullName evidence="3">Nucleotide pyrophosphatase</fullName>
    </submittedName>
</protein>
<evidence type="ECO:0000313" key="3">
    <source>
        <dbReference type="EMBL" id="BDE04862.1"/>
    </source>
</evidence>
<name>A0AAN1XS05_UNVUL</name>
<dbReference type="InterPro" id="IPR002591">
    <property type="entry name" value="Phosphodiest/P_Trfase"/>
</dbReference>
<dbReference type="PANTHER" id="PTHR10151:SF120">
    <property type="entry name" value="BIS(5'-ADENOSYL)-TRIPHOSPHATASE"/>
    <property type="match status" value="1"/>
</dbReference>
<dbReference type="KEGG" id="vab:WPS_01380"/>
<dbReference type="SUPFAM" id="SSF53649">
    <property type="entry name" value="Alkaline phosphatase-like"/>
    <property type="match status" value="1"/>
</dbReference>
<evidence type="ECO:0000313" key="4">
    <source>
        <dbReference type="Proteomes" id="UP001317532"/>
    </source>
</evidence>
<dbReference type="InterPro" id="IPR017850">
    <property type="entry name" value="Alkaline_phosphatase_core_sf"/>
</dbReference>
<dbReference type="EMBL" id="AP025523">
    <property type="protein sequence ID" value="BDE04862.1"/>
    <property type="molecule type" value="Genomic_DNA"/>
</dbReference>
<feature type="region of interest" description="Disordered" evidence="1">
    <location>
        <begin position="216"/>
        <end position="240"/>
    </location>
</feature>
<sequence length="630" mass="64680">MPNVLRLVSFVAFAALIASSSLAAPQAPAAAQSAPKPAPPAHAAPHNVILFVPDGLRDAIVDPTTAPAMDALRKAGVTFANPHSIFPTFTTANASSMATGHLLGDTGDFSNTIFTGYKVTVAGYSFTPFLENDPVIADVDEHFGGNYLDEMTILQAAHDRGIQTAAIGKLGPVAIFDAADTKGERTIVVDDSTNRVDAGGKPVGRPLPADIAQALQAASGAAQAPTRGANGSSGDAMTPGTTVANVEQQNYFVTAATKVVLPRFKAAGKPFVMVFWSRDPDGTQHNQGDSLGTFTPGINGPTSLAAIKNADDDLRALRTAVHDLGLDATTDIIVSSDHGFSTISKESSTSPSAKFALTGVPAGSLAPGFLALDLAATLGMPVSDPDNGDAVVHPDLEKKYPSRGNGLIGFDSTKPDVVVAANGGSDLIYLPNDKARELAAKIVPFLLAQDYVSGLFADGRLGTLPGTLPLASIALSGTAITPHPAIAVSFRSFASGCAVPVRCTVEVADTNLQQGQGMHGSFSRADTANFTAAVGPDFKRGFVDPAPVSNADVGITIAKILGLTLAAKGTLIGRAFTEAMPGGTVPAFTRGTERSQTPGAGGVITVLRYQRVGTERYFDAAGIPGRTVGL</sequence>
<organism evidence="3 4">
    <name type="scientific">Vulcanimicrobium alpinum</name>
    <dbReference type="NCBI Taxonomy" id="3016050"/>
    <lineage>
        <taxon>Bacteria</taxon>
        <taxon>Bacillati</taxon>
        <taxon>Vulcanimicrobiota</taxon>
        <taxon>Vulcanimicrobiia</taxon>
        <taxon>Vulcanimicrobiales</taxon>
        <taxon>Vulcanimicrobiaceae</taxon>
        <taxon>Vulcanimicrobium</taxon>
    </lineage>
</organism>
<feature type="signal peptide" evidence="2">
    <location>
        <begin position="1"/>
        <end position="23"/>
    </location>
</feature>
<evidence type="ECO:0000256" key="1">
    <source>
        <dbReference type="SAM" id="MobiDB-lite"/>
    </source>
</evidence>
<dbReference type="PANTHER" id="PTHR10151">
    <property type="entry name" value="ECTONUCLEOTIDE PYROPHOSPHATASE/PHOSPHODIESTERASE"/>
    <property type="match status" value="1"/>
</dbReference>
<dbReference type="GO" id="GO:0016787">
    <property type="term" value="F:hydrolase activity"/>
    <property type="evidence" value="ECO:0007669"/>
    <property type="project" value="UniProtKB-ARBA"/>
</dbReference>
<dbReference type="Proteomes" id="UP001317532">
    <property type="component" value="Chromosome"/>
</dbReference>
<reference evidence="3 4" key="1">
    <citation type="journal article" date="2022" name="ISME Commun">
        <title>Vulcanimicrobium alpinus gen. nov. sp. nov., the first cultivated representative of the candidate phylum 'Eremiobacterota', is a metabolically versatile aerobic anoxygenic phototroph.</title>
        <authorList>
            <person name="Yabe S."/>
            <person name="Muto K."/>
            <person name="Abe K."/>
            <person name="Yokota A."/>
            <person name="Staudigel H."/>
            <person name="Tebo B.M."/>
        </authorList>
    </citation>
    <scope>NUCLEOTIDE SEQUENCE [LARGE SCALE GENOMIC DNA]</scope>
    <source>
        <strain evidence="3 4">WC8-2</strain>
    </source>
</reference>
<keyword evidence="2" id="KW-0732">Signal</keyword>
<gene>
    <name evidence="3" type="ORF">WPS_01380</name>
</gene>
<feature type="compositionally biased region" description="Polar residues" evidence="1">
    <location>
        <begin position="229"/>
        <end position="240"/>
    </location>
</feature>
<accession>A0AAN1XS05</accession>
<keyword evidence="4" id="KW-1185">Reference proteome</keyword>